<accession>A0ABM0MXP8</accession>
<protein>
    <submittedName>
        <fullName evidence="2">Uncharacterized protein LOC102806350</fullName>
    </submittedName>
</protein>
<organism evidence="1 2">
    <name type="scientific">Saccoglossus kowalevskii</name>
    <name type="common">Acorn worm</name>
    <dbReference type="NCBI Taxonomy" id="10224"/>
    <lineage>
        <taxon>Eukaryota</taxon>
        <taxon>Metazoa</taxon>
        <taxon>Hemichordata</taxon>
        <taxon>Enteropneusta</taxon>
        <taxon>Harrimaniidae</taxon>
        <taxon>Saccoglossus</taxon>
    </lineage>
</organism>
<dbReference type="RefSeq" id="XP_006824789.1">
    <property type="nucleotide sequence ID" value="XM_006824726.1"/>
</dbReference>
<sequence>MASTIRDQLKDVVGETIKTLHKLSTEASQKAQDSIEDFIASPGKYLAPAMTLHTSMLTRLNITCMAQLDDLFKTSFQYSDIQELKEDLMQAEEEWDTMLSDIDKKLQGDDTGLVITEGSQAPIDITLVEASSSREVTLADYIGKDSVLLILLRHSL</sequence>
<dbReference type="GeneID" id="102806350"/>
<proteinExistence type="predicted"/>
<name>A0ABM0MXP8_SACKO</name>
<evidence type="ECO:0000313" key="2">
    <source>
        <dbReference type="RefSeq" id="XP_006824789.1"/>
    </source>
</evidence>
<gene>
    <name evidence="2" type="primary">LOC102806350</name>
</gene>
<dbReference type="Proteomes" id="UP000694865">
    <property type="component" value="Unplaced"/>
</dbReference>
<reference evidence="2" key="1">
    <citation type="submission" date="2025-08" db="UniProtKB">
        <authorList>
            <consortium name="RefSeq"/>
        </authorList>
    </citation>
    <scope>IDENTIFICATION</scope>
    <source>
        <tissue evidence="2">Testes</tissue>
    </source>
</reference>
<evidence type="ECO:0000313" key="1">
    <source>
        <dbReference type="Proteomes" id="UP000694865"/>
    </source>
</evidence>
<keyword evidence="1" id="KW-1185">Reference proteome</keyword>